<name>A0A6A6VYD8_9PEZI</name>
<proteinExistence type="predicted"/>
<dbReference type="AlphaFoldDB" id="A0A6A6VYD8"/>
<evidence type="ECO:0000313" key="2">
    <source>
        <dbReference type="Proteomes" id="UP000799437"/>
    </source>
</evidence>
<dbReference type="RefSeq" id="XP_033596758.1">
    <property type="nucleotide sequence ID" value="XM_033744747.1"/>
</dbReference>
<accession>A0A6A6VYD8</accession>
<protein>
    <submittedName>
        <fullName evidence="1">Uncharacterized protein</fullName>
    </submittedName>
</protein>
<evidence type="ECO:0000313" key="1">
    <source>
        <dbReference type="EMBL" id="KAF2754307.1"/>
    </source>
</evidence>
<reference evidence="1" key="1">
    <citation type="journal article" date="2020" name="Stud. Mycol.">
        <title>101 Dothideomycetes genomes: a test case for predicting lifestyles and emergence of pathogens.</title>
        <authorList>
            <person name="Haridas S."/>
            <person name="Albert R."/>
            <person name="Binder M."/>
            <person name="Bloem J."/>
            <person name="Labutti K."/>
            <person name="Salamov A."/>
            <person name="Andreopoulos B."/>
            <person name="Baker S."/>
            <person name="Barry K."/>
            <person name="Bills G."/>
            <person name="Bluhm B."/>
            <person name="Cannon C."/>
            <person name="Castanera R."/>
            <person name="Culley D."/>
            <person name="Daum C."/>
            <person name="Ezra D."/>
            <person name="Gonzalez J."/>
            <person name="Henrissat B."/>
            <person name="Kuo A."/>
            <person name="Liang C."/>
            <person name="Lipzen A."/>
            <person name="Lutzoni F."/>
            <person name="Magnuson J."/>
            <person name="Mondo S."/>
            <person name="Nolan M."/>
            <person name="Ohm R."/>
            <person name="Pangilinan J."/>
            <person name="Park H.-J."/>
            <person name="Ramirez L."/>
            <person name="Alfaro M."/>
            <person name="Sun H."/>
            <person name="Tritt A."/>
            <person name="Yoshinaga Y."/>
            <person name="Zwiers L.-H."/>
            <person name="Turgeon B."/>
            <person name="Goodwin S."/>
            <person name="Spatafora J."/>
            <person name="Crous P."/>
            <person name="Grigoriev I."/>
        </authorList>
    </citation>
    <scope>NUCLEOTIDE SEQUENCE</scope>
    <source>
        <strain evidence="1">CBS 121739</strain>
    </source>
</reference>
<dbReference type="EMBL" id="ML996581">
    <property type="protein sequence ID" value="KAF2754307.1"/>
    <property type="molecule type" value="Genomic_DNA"/>
</dbReference>
<dbReference type="OrthoDB" id="195446at2759"/>
<organism evidence="1 2">
    <name type="scientific">Pseudovirgaria hyperparasitica</name>
    <dbReference type="NCBI Taxonomy" id="470096"/>
    <lineage>
        <taxon>Eukaryota</taxon>
        <taxon>Fungi</taxon>
        <taxon>Dikarya</taxon>
        <taxon>Ascomycota</taxon>
        <taxon>Pezizomycotina</taxon>
        <taxon>Dothideomycetes</taxon>
        <taxon>Dothideomycetes incertae sedis</taxon>
        <taxon>Acrospermales</taxon>
        <taxon>Acrospermaceae</taxon>
        <taxon>Pseudovirgaria</taxon>
    </lineage>
</organism>
<sequence length="92" mass="10461">MTHPRALSRTTCSNTSRPLQVKSDTRLMFTSRFIADIQSQFAGLPTLEVRATELDVRRFVAGRTEYLAKCVQRNNDLQNEIEDKVSRAVDGM</sequence>
<keyword evidence="2" id="KW-1185">Reference proteome</keyword>
<dbReference type="GeneID" id="54485801"/>
<gene>
    <name evidence="1" type="ORF">EJ05DRAFT_479826</name>
</gene>
<dbReference type="Proteomes" id="UP000799437">
    <property type="component" value="Unassembled WGS sequence"/>
</dbReference>